<name>A0A8H7SAQ5_9FUNG</name>
<proteinExistence type="predicted"/>
<feature type="chain" id="PRO_5034334638" evidence="1">
    <location>
        <begin position="20"/>
        <end position="129"/>
    </location>
</feature>
<dbReference type="EMBL" id="JAEPRB010000037">
    <property type="protein sequence ID" value="KAG2224817.1"/>
    <property type="molecule type" value="Genomic_DNA"/>
</dbReference>
<keyword evidence="3" id="KW-1185">Reference proteome</keyword>
<gene>
    <name evidence="2" type="ORF">INT45_005341</name>
</gene>
<organism evidence="2 3">
    <name type="scientific">Circinella minor</name>
    <dbReference type="NCBI Taxonomy" id="1195481"/>
    <lineage>
        <taxon>Eukaryota</taxon>
        <taxon>Fungi</taxon>
        <taxon>Fungi incertae sedis</taxon>
        <taxon>Mucoromycota</taxon>
        <taxon>Mucoromycotina</taxon>
        <taxon>Mucoromycetes</taxon>
        <taxon>Mucorales</taxon>
        <taxon>Lichtheimiaceae</taxon>
        <taxon>Circinella</taxon>
    </lineage>
</organism>
<feature type="signal peptide" evidence="1">
    <location>
        <begin position="1"/>
        <end position="19"/>
    </location>
</feature>
<dbReference type="OrthoDB" id="2236708at2759"/>
<sequence length="129" mass="13462">MKFSLTIVSFVLFALTATAVPVPGGVQEASGNGSEGAVSGVLNDALKGGIGNKTKQEIIIYQCGNADYQKANNNGAEGPTSGILNKLAKDGLFNKKDVSIKIIQGCPEGSVPYNECDVPSKHSITKDKY</sequence>
<evidence type="ECO:0000313" key="2">
    <source>
        <dbReference type="EMBL" id="KAG2224817.1"/>
    </source>
</evidence>
<evidence type="ECO:0000313" key="3">
    <source>
        <dbReference type="Proteomes" id="UP000646827"/>
    </source>
</evidence>
<protein>
    <submittedName>
        <fullName evidence="2">Uncharacterized protein</fullName>
    </submittedName>
</protein>
<dbReference type="Proteomes" id="UP000646827">
    <property type="component" value="Unassembled WGS sequence"/>
</dbReference>
<dbReference type="AlphaFoldDB" id="A0A8H7SAQ5"/>
<reference evidence="2 3" key="1">
    <citation type="submission" date="2020-12" db="EMBL/GenBank/DDBJ databases">
        <title>Metabolic potential, ecology and presence of endohyphal bacteria is reflected in genomic diversity of Mucoromycotina.</title>
        <authorList>
            <person name="Muszewska A."/>
            <person name="Okrasinska A."/>
            <person name="Steczkiewicz K."/>
            <person name="Drgas O."/>
            <person name="Orlowska M."/>
            <person name="Perlinska-Lenart U."/>
            <person name="Aleksandrzak-Piekarczyk T."/>
            <person name="Szatraj K."/>
            <person name="Zielenkiewicz U."/>
            <person name="Pilsyk S."/>
            <person name="Malc E."/>
            <person name="Mieczkowski P."/>
            <person name="Kruszewska J.S."/>
            <person name="Biernat P."/>
            <person name="Pawlowska J."/>
        </authorList>
    </citation>
    <scope>NUCLEOTIDE SEQUENCE [LARGE SCALE GENOMIC DNA]</scope>
    <source>
        <strain evidence="2 3">CBS 142.35</strain>
    </source>
</reference>
<keyword evidence="1" id="KW-0732">Signal</keyword>
<comment type="caution">
    <text evidence="2">The sequence shown here is derived from an EMBL/GenBank/DDBJ whole genome shotgun (WGS) entry which is preliminary data.</text>
</comment>
<accession>A0A8H7SAQ5</accession>
<evidence type="ECO:0000256" key="1">
    <source>
        <dbReference type="SAM" id="SignalP"/>
    </source>
</evidence>